<proteinExistence type="predicted"/>
<dbReference type="EMBL" id="GEGO01006209">
    <property type="protein sequence ID" value="JAR89195.1"/>
    <property type="molecule type" value="Transcribed_RNA"/>
</dbReference>
<dbReference type="AlphaFoldDB" id="A0A147BFY0"/>
<evidence type="ECO:0000313" key="1">
    <source>
        <dbReference type="EMBL" id="JAR89195.1"/>
    </source>
</evidence>
<name>A0A147BFY0_IXORI</name>
<sequence length="165" mass="17807">MEAILFCVAFSASSSHETVAALSSSSFSAVDQLNRTKLGNPNTLSTCAARNFFVAGSLGYPEPYSSGLKFRPSGNLHVWMARSRATLAQMLAALTMGKVESAFLATVILMSGNMSCSFAWYFSGGPTVSTYTSVTQTPSLRACLIRLMAESWLIAFRLYLLMLSI</sequence>
<reference evidence="1" key="1">
    <citation type="journal article" date="2018" name="PLoS Negl. Trop. Dis.">
        <title>Sialome diversity of ticks revealed by RNAseq of single tick salivary glands.</title>
        <authorList>
            <person name="Perner J."/>
            <person name="Kropackova S."/>
            <person name="Kopacek P."/>
            <person name="Ribeiro J.M."/>
        </authorList>
    </citation>
    <scope>NUCLEOTIDE SEQUENCE</scope>
    <source>
        <strain evidence="1">Siblings of single egg batch collected in Ceske Budejovice</strain>
        <tissue evidence="1">Salivary glands</tissue>
    </source>
</reference>
<protein>
    <submittedName>
        <fullName evidence="1">Putative secreted protein</fullName>
    </submittedName>
</protein>
<organism evidence="1">
    <name type="scientific">Ixodes ricinus</name>
    <name type="common">Common tick</name>
    <name type="synonym">Acarus ricinus</name>
    <dbReference type="NCBI Taxonomy" id="34613"/>
    <lineage>
        <taxon>Eukaryota</taxon>
        <taxon>Metazoa</taxon>
        <taxon>Ecdysozoa</taxon>
        <taxon>Arthropoda</taxon>
        <taxon>Chelicerata</taxon>
        <taxon>Arachnida</taxon>
        <taxon>Acari</taxon>
        <taxon>Parasitiformes</taxon>
        <taxon>Ixodida</taxon>
        <taxon>Ixodoidea</taxon>
        <taxon>Ixodidae</taxon>
        <taxon>Ixodinae</taxon>
        <taxon>Ixodes</taxon>
    </lineage>
</organism>
<accession>A0A147BFY0</accession>